<keyword evidence="1" id="KW-1133">Transmembrane helix</keyword>
<evidence type="ECO:0000313" key="3">
    <source>
        <dbReference type="Proteomes" id="UP000325780"/>
    </source>
</evidence>
<keyword evidence="3" id="KW-1185">Reference proteome</keyword>
<keyword evidence="1" id="KW-0472">Membrane</keyword>
<gene>
    <name evidence="2" type="ORF">BDV25DRAFT_58239</name>
</gene>
<keyword evidence="1" id="KW-0812">Transmembrane</keyword>
<evidence type="ECO:0000256" key="1">
    <source>
        <dbReference type="SAM" id="Phobius"/>
    </source>
</evidence>
<proteinExistence type="predicted"/>
<evidence type="ECO:0000313" key="2">
    <source>
        <dbReference type="EMBL" id="KAE8146017.1"/>
    </source>
</evidence>
<feature type="transmembrane region" description="Helical" evidence="1">
    <location>
        <begin position="20"/>
        <end position="46"/>
    </location>
</feature>
<sequence>MTLTIGTASYGLWRSQVQLFLFQLFYTLLFFFCGQVLSWLVLTAYIPGVRSDPKTLGDDEKI</sequence>
<name>A0A5N6TI68_ASPAV</name>
<reference evidence="2 3" key="1">
    <citation type="submission" date="2019-04" db="EMBL/GenBank/DDBJ databases">
        <title>Friends and foes A comparative genomics study of 23 Aspergillus species from section Flavi.</title>
        <authorList>
            <consortium name="DOE Joint Genome Institute"/>
            <person name="Kjaerbolling I."/>
            <person name="Vesth T."/>
            <person name="Frisvad J.C."/>
            <person name="Nybo J.L."/>
            <person name="Theobald S."/>
            <person name="Kildgaard S."/>
            <person name="Isbrandt T."/>
            <person name="Kuo A."/>
            <person name="Sato A."/>
            <person name="Lyhne E.K."/>
            <person name="Kogle M.E."/>
            <person name="Wiebenga A."/>
            <person name="Kun R.S."/>
            <person name="Lubbers R.J."/>
            <person name="Makela M.R."/>
            <person name="Barry K."/>
            <person name="Chovatia M."/>
            <person name="Clum A."/>
            <person name="Daum C."/>
            <person name="Haridas S."/>
            <person name="He G."/>
            <person name="LaButti K."/>
            <person name="Lipzen A."/>
            <person name="Mondo S."/>
            <person name="Riley R."/>
            <person name="Salamov A."/>
            <person name="Simmons B.A."/>
            <person name="Magnuson J.K."/>
            <person name="Henrissat B."/>
            <person name="Mortensen U.H."/>
            <person name="Larsen T.O."/>
            <person name="Devries R.P."/>
            <person name="Grigoriev I.V."/>
            <person name="Machida M."/>
            <person name="Baker S.E."/>
            <person name="Andersen M.R."/>
        </authorList>
    </citation>
    <scope>NUCLEOTIDE SEQUENCE [LARGE SCALE GENOMIC DNA]</scope>
    <source>
        <strain evidence="2 3">IBT 18842</strain>
    </source>
</reference>
<dbReference type="EMBL" id="ML742293">
    <property type="protein sequence ID" value="KAE8146017.1"/>
    <property type="molecule type" value="Genomic_DNA"/>
</dbReference>
<dbReference type="AlphaFoldDB" id="A0A5N6TI68"/>
<organism evidence="2 3">
    <name type="scientific">Aspergillus avenaceus</name>
    <dbReference type="NCBI Taxonomy" id="36643"/>
    <lineage>
        <taxon>Eukaryota</taxon>
        <taxon>Fungi</taxon>
        <taxon>Dikarya</taxon>
        <taxon>Ascomycota</taxon>
        <taxon>Pezizomycotina</taxon>
        <taxon>Eurotiomycetes</taxon>
        <taxon>Eurotiomycetidae</taxon>
        <taxon>Eurotiales</taxon>
        <taxon>Aspergillaceae</taxon>
        <taxon>Aspergillus</taxon>
        <taxon>Aspergillus subgen. Circumdati</taxon>
    </lineage>
</organism>
<protein>
    <submittedName>
        <fullName evidence="2">Uncharacterized protein</fullName>
    </submittedName>
</protein>
<accession>A0A5N6TI68</accession>
<dbReference type="Proteomes" id="UP000325780">
    <property type="component" value="Unassembled WGS sequence"/>
</dbReference>